<dbReference type="InterPro" id="IPR035892">
    <property type="entry name" value="C2_domain_sf"/>
</dbReference>
<organism evidence="2 3">
    <name type="scientific">Papaver nudicaule</name>
    <name type="common">Iceland poppy</name>
    <dbReference type="NCBI Taxonomy" id="74823"/>
    <lineage>
        <taxon>Eukaryota</taxon>
        <taxon>Viridiplantae</taxon>
        <taxon>Streptophyta</taxon>
        <taxon>Embryophyta</taxon>
        <taxon>Tracheophyta</taxon>
        <taxon>Spermatophyta</taxon>
        <taxon>Magnoliopsida</taxon>
        <taxon>Ranunculales</taxon>
        <taxon>Papaveraceae</taxon>
        <taxon>Papaveroideae</taxon>
        <taxon>Papaver</taxon>
    </lineage>
</organism>
<feature type="signal peptide" evidence="1">
    <location>
        <begin position="1"/>
        <end position="25"/>
    </location>
</feature>
<evidence type="ECO:0000313" key="3">
    <source>
        <dbReference type="Proteomes" id="UP001177140"/>
    </source>
</evidence>
<keyword evidence="1" id="KW-0732">Signal</keyword>
<evidence type="ECO:0000256" key="1">
    <source>
        <dbReference type="SAM" id="SignalP"/>
    </source>
</evidence>
<accession>A0AA41S5T1</accession>
<evidence type="ECO:0000313" key="2">
    <source>
        <dbReference type="EMBL" id="MCL7030436.1"/>
    </source>
</evidence>
<proteinExistence type="predicted"/>
<dbReference type="Gene3D" id="2.60.40.150">
    <property type="entry name" value="C2 domain"/>
    <property type="match status" value="1"/>
</dbReference>
<dbReference type="EMBL" id="JAJJMA010101640">
    <property type="protein sequence ID" value="MCL7030436.1"/>
    <property type="molecule type" value="Genomic_DNA"/>
</dbReference>
<comment type="caution">
    <text evidence="2">The sequence shown here is derived from an EMBL/GenBank/DDBJ whole genome shotgun (WGS) entry which is preliminary data.</text>
</comment>
<keyword evidence="3" id="KW-1185">Reference proteome</keyword>
<dbReference type="SUPFAM" id="SSF49562">
    <property type="entry name" value="C2 domain (Calcium/lipid-binding domain, CaLB)"/>
    <property type="match status" value="1"/>
</dbReference>
<gene>
    <name evidence="2" type="ORF">MKW94_000980</name>
</gene>
<reference evidence="2" key="1">
    <citation type="submission" date="2022-03" db="EMBL/GenBank/DDBJ databases">
        <title>A functionally conserved STORR gene fusion in Papaver species that diverged 16.8 million years ago.</title>
        <authorList>
            <person name="Catania T."/>
        </authorList>
    </citation>
    <scope>NUCLEOTIDE SEQUENCE</scope>
    <source>
        <strain evidence="2">S-191538</strain>
    </source>
</reference>
<name>A0AA41S5T1_PAPNU</name>
<protein>
    <recommendedName>
        <fullName evidence="4">C2 domain-containing protein</fullName>
    </recommendedName>
</protein>
<sequence>MENNFFHYALIFLLVASHVSVDVSAQLKKTVNGTLEVVLVDAKGLGDTERFSGGIDPFVVIKYKSQEQNSTVAK</sequence>
<feature type="non-terminal residue" evidence="2">
    <location>
        <position position="1"/>
    </location>
</feature>
<dbReference type="Proteomes" id="UP001177140">
    <property type="component" value="Unassembled WGS sequence"/>
</dbReference>
<dbReference type="AlphaFoldDB" id="A0AA41S5T1"/>
<evidence type="ECO:0008006" key="4">
    <source>
        <dbReference type="Google" id="ProtNLM"/>
    </source>
</evidence>
<feature type="chain" id="PRO_5041248672" description="C2 domain-containing protein" evidence="1">
    <location>
        <begin position="26"/>
        <end position="74"/>
    </location>
</feature>